<dbReference type="Gene3D" id="3.10.350.10">
    <property type="entry name" value="LysM domain"/>
    <property type="match status" value="1"/>
</dbReference>
<dbReference type="InterPro" id="IPR018392">
    <property type="entry name" value="LysM"/>
</dbReference>
<evidence type="ECO:0000313" key="9">
    <source>
        <dbReference type="Proteomes" id="UP000264056"/>
    </source>
</evidence>
<evidence type="ECO:0000313" key="4">
    <source>
        <dbReference type="EMBL" id="AXQ77646.1"/>
    </source>
</evidence>
<dbReference type="InterPro" id="IPR036779">
    <property type="entry name" value="LysM_dom_sf"/>
</dbReference>
<reference evidence="4" key="4">
    <citation type="journal article" date="2019" name="Int. J. Syst. Evol. Microbiol.">
        <title>Streptococcus chenjunshii sp. nov. isolated from feces of Tibetan antelopes.</title>
        <authorList>
            <person name="Tian Z."/>
            <person name="Lu S."/>
            <person name="Jin D."/>
            <person name="Yang J."/>
            <person name="Pu J."/>
            <person name="Lai X.H."/>
            <person name="Bai X.N."/>
            <person name="Wu X.M."/>
            <person name="Li J."/>
            <person name="Wang S."/>
            <person name="Xu J."/>
        </authorList>
    </citation>
    <scope>NUCLEOTIDE SEQUENCE</scope>
    <source>
        <strain evidence="4">Z15</strain>
    </source>
</reference>
<gene>
    <name evidence="4" type="ORF">DDV21_000345</name>
    <name evidence="5" type="ORF">DDV22_07705</name>
    <name evidence="6" type="ORF">DDV23_08000</name>
</gene>
<dbReference type="SMART" id="SM00257">
    <property type="entry name" value="LysM"/>
    <property type="match status" value="1"/>
</dbReference>
<evidence type="ECO:0000259" key="3">
    <source>
        <dbReference type="PROSITE" id="PS51782"/>
    </source>
</evidence>
<evidence type="ECO:0000313" key="7">
    <source>
        <dbReference type="Proteomes" id="UP000246115"/>
    </source>
</evidence>
<dbReference type="OrthoDB" id="2989771at2"/>
<protein>
    <submittedName>
        <fullName evidence="6">LysM domain-containing protein</fullName>
    </submittedName>
</protein>
<evidence type="ECO:0000256" key="2">
    <source>
        <dbReference type="SAM" id="SignalP"/>
    </source>
</evidence>
<dbReference type="EMBL" id="QVQY01000021">
    <property type="protein sequence ID" value="RFU50602.1"/>
    <property type="molecule type" value="Genomic_DNA"/>
</dbReference>
<dbReference type="Proteomes" id="UP000246115">
    <property type="component" value="Chromosome"/>
</dbReference>
<evidence type="ECO:0000313" key="8">
    <source>
        <dbReference type="Proteomes" id="UP000262901"/>
    </source>
</evidence>
<dbReference type="RefSeq" id="WP_116878579.1">
    <property type="nucleotide sequence ID" value="NZ_CP031733.1"/>
</dbReference>
<reference evidence="6 8" key="2">
    <citation type="submission" date="2018-08" db="EMBL/GenBank/DDBJ databases">
        <title>Draft genome of Streptococcus sp. nov. Z1.</title>
        <authorList>
            <person name="Tian Z."/>
        </authorList>
    </citation>
    <scope>NUCLEOTIDE SEQUENCE [LARGE SCALE GENOMIC DNA]</scope>
    <source>
        <strain evidence="6">Z1</strain>
        <strain evidence="8">Z1(2018)</strain>
    </source>
</reference>
<keyword evidence="2" id="KW-0732">Signal</keyword>
<dbReference type="Proteomes" id="UP000262901">
    <property type="component" value="Unassembled WGS sequence"/>
</dbReference>
<keyword evidence="9" id="KW-1185">Reference proteome</keyword>
<dbReference type="SUPFAM" id="SSF54106">
    <property type="entry name" value="LysM domain"/>
    <property type="match status" value="1"/>
</dbReference>
<accession>A0A372KKC1</accession>
<dbReference type="AlphaFoldDB" id="A0A372KKC1"/>
<feature type="domain" description="LysM" evidence="3">
    <location>
        <begin position="53"/>
        <end position="97"/>
    </location>
</feature>
<reference evidence="7" key="3">
    <citation type="submission" date="2018-08" db="EMBL/GenBank/DDBJ databases">
        <title>Streptococcus chenjunshii sp. nov., isolated from stools sample of the Tibetan antelope in the Qinghai-Tibet plateau, China.</title>
        <authorList>
            <person name="Tian Z."/>
        </authorList>
    </citation>
    <scope>NUCLEOTIDE SEQUENCE [LARGE SCALE GENOMIC DNA]</scope>
    <source>
        <strain evidence="7">Z15</strain>
    </source>
</reference>
<dbReference type="KEGG" id="schj:DDV21_000345"/>
<dbReference type="CDD" id="cd00118">
    <property type="entry name" value="LysM"/>
    <property type="match status" value="1"/>
</dbReference>
<dbReference type="Pfam" id="PF26571">
    <property type="entry name" value="VldE"/>
    <property type="match status" value="1"/>
</dbReference>
<feature type="compositionally biased region" description="Low complexity" evidence="1">
    <location>
        <begin position="147"/>
        <end position="161"/>
    </location>
</feature>
<name>A0A372KKC1_9STRE</name>
<dbReference type="InterPro" id="IPR058593">
    <property type="entry name" value="ARB_07466-like_C"/>
</dbReference>
<feature type="region of interest" description="Disordered" evidence="1">
    <location>
        <begin position="140"/>
        <end position="254"/>
    </location>
</feature>
<feature type="chain" id="PRO_5044585481" evidence="2">
    <location>
        <begin position="23"/>
        <end position="386"/>
    </location>
</feature>
<dbReference type="EMBL" id="CP031733">
    <property type="protein sequence ID" value="AXQ77646.1"/>
    <property type="molecule type" value="Genomic_DNA"/>
</dbReference>
<proteinExistence type="predicted"/>
<evidence type="ECO:0000256" key="1">
    <source>
        <dbReference type="SAM" id="MobiDB-lite"/>
    </source>
</evidence>
<feature type="compositionally biased region" description="Acidic residues" evidence="1">
    <location>
        <begin position="191"/>
        <end position="242"/>
    </location>
</feature>
<dbReference type="Pfam" id="PF01476">
    <property type="entry name" value="LysM"/>
    <property type="match status" value="1"/>
</dbReference>
<dbReference type="EMBL" id="QVQZ01000020">
    <property type="protein sequence ID" value="RFU52739.1"/>
    <property type="molecule type" value="Genomic_DNA"/>
</dbReference>
<accession>A0A346N9F1</accession>
<dbReference type="PROSITE" id="PS51782">
    <property type="entry name" value="LYSM"/>
    <property type="match status" value="1"/>
</dbReference>
<reference evidence="5 9" key="1">
    <citation type="submission" date="2018-08" db="EMBL/GenBank/DDBJ databases">
        <title>Draft genome of Streptococcus sp .nov. Z2.</title>
        <authorList>
            <person name="Tian Z."/>
        </authorList>
    </citation>
    <scope>NUCLEOTIDE SEQUENCE [LARGE SCALE GENOMIC DNA]</scope>
    <source>
        <strain evidence="5 9">Z2</strain>
    </source>
</reference>
<evidence type="ECO:0000313" key="6">
    <source>
        <dbReference type="EMBL" id="RFU52739.1"/>
    </source>
</evidence>
<sequence>MKKHYKILLTSTLLLSAFPNLAAQAQETAVGRSWTPRTLEEVKSDVVQAEDNRTYTVKYGDTLSTIAAALSVDIADLAKINQIADINLIFPDTVLTTSYDEQNQAKEVTIEIPAADDGAEPVVAEADLANNELVIEDQAIPLEDSGAEPTAEETAPVTEIPETGEEYSEPAADNQEQELEGDTADIQADQPAEELPAEEESAQEEPAAEPAFAEEETTETAEASEEIPAAEDTAETPAEEAAEPSVTEITEDSQELAAETAASTAAALTNPENAGLQPQAVAFKEEIASVFGISSFSLFREGADDDHGKGLAVDFMVPESSELGDQVAQYAIDSIGANNISYIIWKQRFYSPYDSIYGPAYTWNDMPDRGSVTENHYDHVHVSFNG</sequence>
<evidence type="ECO:0000313" key="5">
    <source>
        <dbReference type="EMBL" id="RFU50602.1"/>
    </source>
</evidence>
<feature type="signal peptide" evidence="2">
    <location>
        <begin position="1"/>
        <end position="22"/>
    </location>
</feature>
<organism evidence="6 8">
    <name type="scientific">Streptococcus chenjunshii</name>
    <dbReference type="NCBI Taxonomy" id="2173853"/>
    <lineage>
        <taxon>Bacteria</taxon>
        <taxon>Bacillati</taxon>
        <taxon>Bacillota</taxon>
        <taxon>Bacilli</taxon>
        <taxon>Lactobacillales</taxon>
        <taxon>Streptococcaceae</taxon>
        <taxon>Streptococcus</taxon>
    </lineage>
</organism>
<dbReference type="Proteomes" id="UP000264056">
    <property type="component" value="Unassembled WGS sequence"/>
</dbReference>